<dbReference type="Proteomes" id="UP001054821">
    <property type="component" value="Chromosome 4"/>
</dbReference>
<dbReference type="PANTHER" id="PTHR47481:SF30">
    <property type="entry name" value="CCHC-TYPE DOMAIN-CONTAINING PROTEIN"/>
    <property type="match status" value="1"/>
</dbReference>
<keyword evidence="3" id="KW-1185">Reference proteome</keyword>
<sequence length="379" mass="41577">MASSSPLLSSRVSINHRFLCFVDGSNLSPSPAILNPKAKNDDSSPLSLLPKPEYDDWVQKDQLVLTLINGFLHHKVLTTVATKTTGRDTWVVLETHFASPNQNSLQLRSDLLRKARGDSFIIDFLDRINSVVNNLAFASAPVSDYDLLVVVMNNVGPLYENIVADAQARETSINIHCGFLLLPLLGLLRPMGLFNVSIVIVLAIAAVYPSKASSVPSPPSHLQGMTAQHPSHNGHQQWVVDTGANTHITNELRHLYLAREYHGSDNVGGVLGGTGVRADRSMWHSRLGHPTSSTFQCLLSHNKLPSSYVYWRNSNGFIHRSKARLVANGFHQQLGLDSGAIVSVVVNHSTIRLILALSVQFGWIVGQLDVECLLAWLPK</sequence>
<accession>A0AAD4W1H2</accession>
<protein>
    <recommendedName>
        <fullName evidence="1">Reverse transcriptase Ty1/copia-type domain-containing protein</fullName>
    </recommendedName>
</protein>
<dbReference type="AlphaFoldDB" id="A0AAD4W1H2"/>
<evidence type="ECO:0000313" key="2">
    <source>
        <dbReference type="EMBL" id="KAI5334152.1"/>
    </source>
</evidence>
<feature type="domain" description="Reverse transcriptase Ty1/copia-type" evidence="1">
    <location>
        <begin position="302"/>
        <end position="372"/>
    </location>
</feature>
<evidence type="ECO:0000259" key="1">
    <source>
        <dbReference type="Pfam" id="PF07727"/>
    </source>
</evidence>
<gene>
    <name evidence="2" type="ORF">L3X38_024285</name>
</gene>
<reference evidence="2 3" key="1">
    <citation type="journal article" date="2022" name="G3 (Bethesda)">
        <title>Whole-genome sequence and methylome profiling of the almond [Prunus dulcis (Mill.) D.A. Webb] cultivar 'Nonpareil'.</title>
        <authorList>
            <person name="D'Amico-Willman K.M."/>
            <person name="Ouma W.Z."/>
            <person name="Meulia T."/>
            <person name="Sideli G.M."/>
            <person name="Gradziel T.M."/>
            <person name="Fresnedo-Ramirez J."/>
        </authorList>
    </citation>
    <scope>NUCLEOTIDE SEQUENCE [LARGE SCALE GENOMIC DNA]</scope>
    <source>
        <strain evidence="2">Clone GOH B32 T37-40</strain>
    </source>
</reference>
<comment type="caution">
    <text evidence="2">The sequence shown here is derived from an EMBL/GenBank/DDBJ whole genome shotgun (WGS) entry which is preliminary data.</text>
</comment>
<name>A0AAD4W1H2_PRUDU</name>
<evidence type="ECO:0000313" key="3">
    <source>
        <dbReference type="Proteomes" id="UP001054821"/>
    </source>
</evidence>
<dbReference type="InterPro" id="IPR013103">
    <property type="entry name" value="RVT_2"/>
</dbReference>
<proteinExistence type="predicted"/>
<dbReference type="PANTHER" id="PTHR47481">
    <property type="match status" value="1"/>
</dbReference>
<dbReference type="Pfam" id="PF07727">
    <property type="entry name" value="RVT_2"/>
    <property type="match status" value="1"/>
</dbReference>
<dbReference type="EMBL" id="JAJFAZ020000004">
    <property type="protein sequence ID" value="KAI5334152.1"/>
    <property type="molecule type" value="Genomic_DNA"/>
</dbReference>
<organism evidence="2 3">
    <name type="scientific">Prunus dulcis</name>
    <name type="common">Almond</name>
    <name type="synonym">Amygdalus dulcis</name>
    <dbReference type="NCBI Taxonomy" id="3755"/>
    <lineage>
        <taxon>Eukaryota</taxon>
        <taxon>Viridiplantae</taxon>
        <taxon>Streptophyta</taxon>
        <taxon>Embryophyta</taxon>
        <taxon>Tracheophyta</taxon>
        <taxon>Spermatophyta</taxon>
        <taxon>Magnoliopsida</taxon>
        <taxon>eudicotyledons</taxon>
        <taxon>Gunneridae</taxon>
        <taxon>Pentapetalae</taxon>
        <taxon>rosids</taxon>
        <taxon>fabids</taxon>
        <taxon>Rosales</taxon>
        <taxon>Rosaceae</taxon>
        <taxon>Amygdaloideae</taxon>
        <taxon>Amygdaleae</taxon>
        <taxon>Prunus</taxon>
    </lineage>
</organism>
<dbReference type="Pfam" id="PF14223">
    <property type="entry name" value="Retrotran_gag_2"/>
    <property type="match status" value="1"/>
</dbReference>